<dbReference type="EMBL" id="CYTV01000002">
    <property type="protein sequence ID" value="CUI53748.1"/>
    <property type="molecule type" value="Genomic_DNA"/>
</dbReference>
<reference evidence="1 2" key="1">
    <citation type="submission" date="2015-09" db="EMBL/GenBank/DDBJ databases">
        <authorList>
            <person name="Jackson K.R."/>
            <person name="Lunt B.L."/>
            <person name="Fisher J.N.B."/>
            <person name="Gardner A.V."/>
            <person name="Bailey M.E."/>
            <person name="Deus L.M."/>
            <person name="Earl A.S."/>
            <person name="Gibby P.D."/>
            <person name="Hartmann K.A."/>
            <person name="Liu J.E."/>
            <person name="Manci A.M."/>
            <person name="Nielsen D.A."/>
            <person name="Solomon M.B."/>
            <person name="Breakwell D.P."/>
            <person name="Burnett S.H."/>
            <person name="Grose J.H."/>
        </authorList>
    </citation>
    <scope>NUCLEOTIDE SEQUENCE [LARGE SCALE GENOMIC DNA]</scope>
    <source>
        <strain evidence="1 2">2789STDY5608636</strain>
    </source>
</reference>
<dbReference type="AlphaFoldDB" id="A0A0M7DI52"/>
<sequence>MQTSKQVKIAMLMELSTFGHFGGNEISSKMNEMKFSSSVFGLCKSHTGQTFGRGDIGKRCAKRSEGALTATLAISQQ</sequence>
<evidence type="ECO:0000313" key="2">
    <source>
        <dbReference type="Proteomes" id="UP000053096"/>
    </source>
</evidence>
<evidence type="ECO:0000313" key="1">
    <source>
        <dbReference type="EMBL" id="CUI53748.1"/>
    </source>
</evidence>
<dbReference type="Proteomes" id="UP000053096">
    <property type="component" value="Unassembled WGS sequence"/>
</dbReference>
<accession>A0A0M7DI52</accession>
<gene>
    <name evidence="1" type="ORF">ERS370011_01033</name>
</gene>
<organism evidence="1 2">
    <name type="scientific">Bordetella pseudohinzii</name>
    <dbReference type="NCBI Taxonomy" id="1331258"/>
    <lineage>
        <taxon>Bacteria</taxon>
        <taxon>Pseudomonadati</taxon>
        <taxon>Pseudomonadota</taxon>
        <taxon>Betaproteobacteria</taxon>
        <taxon>Burkholderiales</taxon>
        <taxon>Alcaligenaceae</taxon>
        <taxon>Bordetella</taxon>
    </lineage>
</organism>
<protein>
    <submittedName>
        <fullName evidence="1">Uncharacterized protein</fullName>
    </submittedName>
</protein>
<name>A0A0M7DI52_9BORD</name>
<proteinExistence type="predicted"/>